<protein>
    <submittedName>
        <fullName evidence="4">D-TA family PLP-dependent enzyme</fullName>
    </submittedName>
</protein>
<dbReference type="EMBL" id="CP127247">
    <property type="protein sequence ID" value="WIY25804.1"/>
    <property type="molecule type" value="Genomic_DNA"/>
</dbReference>
<accession>A0A9Y2L2R5</accession>
<dbReference type="InterPro" id="IPR051466">
    <property type="entry name" value="D-amino_acid_metab_enzyme"/>
</dbReference>
<dbReference type="AlphaFoldDB" id="A0A9Y2L2R5"/>
<dbReference type="GO" id="GO:0036088">
    <property type="term" value="P:D-serine catabolic process"/>
    <property type="evidence" value="ECO:0007669"/>
    <property type="project" value="TreeGrafter"/>
</dbReference>
<organism evidence="4 5">
    <name type="scientific">Parasedimentitalea psychrophila</name>
    <dbReference type="NCBI Taxonomy" id="2997337"/>
    <lineage>
        <taxon>Bacteria</taxon>
        <taxon>Pseudomonadati</taxon>
        <taxon>Pseudomonadota</taxon>
        <taxon>Alphaproteobacteria</taxon>
        <taxon>Rhodobacterales</taxon>
        <taxon>Paracoccaceae</taxon>
        <taxon>Parasedimentitalea</taxon>
    </lineage>
</organism>
<proteinExistence type="inferred from homology"/>
<dbReference type="Pfam" id="PF14031">
    <property type="entry name" value="D-ser_dehydrat"/>
    <property type="match status" value="1"/>
</dbReference>
<reference evidence="4 5" key="1">
    <citation type="submission" date="2023-06" db="EMBL/GenBank/DDBJ databases">
        <title>Parasedimentitalea psychrophila sp. nov., a psychrophilic bacterium isolated from deep-sea sediment.</title>
        <authorList>
            <person name="Li A."/>
        </authorList>
    </citation>
    <scope>NUCLEOTIDE SEQUENCE [LARGE SCALE GENOMIC DNA]</scope>
    <source>
        <strain evidence="4 5">QS115</strain>
    </source>
</reference>
<comment type="similarity">
    <text evidence="1">Belongs to the DSD1 family.</text>
</comment>
<dbReference type="InterPro" id="IPR029066">
    <property type="entry name" value="PLP-binding_barrel"/>
</dbReference>
<feature type="domain" description="D-serine dehydratase-like" evidence="3">
    <location>
        <begin position="254"/>
        <end position="348"/>
    </location>
</feature>
<keyword evidence="5" id="KW-1185">Reference proteome</keyword>
<gene>
    <name evidence="4" type="ORF">QPJ95_02370</name>
</gene>
<evidence type="ECO:0000313" key="4">
    <source>
        <dbReference type="EMBL" id="WIY25804.1"/>
    </source>
</evidence>
<dbReference type="Pfam" id="PF01168">
    <property type="entry name" value="Ala_racemase_N"/>
    <property type="match status" value="1"/>
</dbReference>
<sequence>MSLPKHNSSKQLWRNLVDTPAVLVDLNVVERNIARCQKRCEQLGFTVRPHIKTHKIPLLAQAQLDAGAMGITCQKLGEAEVMVEAGIDDILISYNIIGAAKLARLKALTEKARIIVCADSGYVVAGLSHAFADAKKPLEVMVECDTGMNRCGVTTAAEAANLAQEIFRAPGLTFSGLMTYPAADQGNEAITWLGQAKEACQKAGLDVPVISSGGTPDLFKLTANDIITEYRPGSYIYNDRSLVSSGAVTEDDCALSVLTTVVSRPTKDRAAIDAGSKSLTSDTFGHADFGTVLGHPNIQLASLSEEHGHLKSKSTAGLGQIKVGDTLRILPNHACVVSNLFDHITFVRGDYFVKHQTVAARGAVK</sequence>
<dbReference type="Gene3D" id="2.40.37.20">
    <property type="entry name" value="D-serine dehydratase-like domain"/>
    <property type="match status" value="1"/>
</dbReference>
<dbReference type="GO" id="GO:0008721">
    <property type="term" value="F:D-serine ammonia-lyase activity"/>
    <property type="evidence" value="ECO:0007669"/>
    <property type="project" value="TreeGrafter"/>
</dbReference>
<dbReference type="RefSeq" id="WP_270918224.1">
    <property type="nucleotide sequence ID" value="NZ_CP127247.1"/>
</dbReference>
<dbReference type="PANTHER" id="PTHR28004:SF2">
    <property type="entry name" value="D-SERINE DEHYDRATASE"/>
    <property type="match status" value="1"/>
</dbReference>
<dbReference type="Proteomes" id="UP001238334">
    <property type="component" value="Chromosome"/>
</dbReference>
<keyword evidence="2" id="KW-0456">Lyase</keyword>
<dbReference type="SMART" id="SM01119">
    <property type="entry name" value="D-ser_dehydrat"/>
    <property type="match status" value="1"/>
</dbReference>
<evidence type="ECO:0000256" key="1">
    <source>
        <dbReference type="ARBA" id="ARBA00005323"/>
    </source>
</evidence>
<dbReference type="CDD" id="cd06820">
    <property type="entry name" value="PLPDE_III_LS_D-TA_like"/>
    <property type="match status" value="1"/>
</dbReference>
<dbReference type="KEGG" id="ppso:QPJ95_02370"/>
<dbReference type="Gene3D" id="3.20.20.10">
    <property type="entry name" value="Alanine racemase"/>
    <property type="match status" value="1"/>
</dbReference>
<evidence type="ECO:0000313" key="5">
    <source>
        <dbReference type="Proteomes" id="UP001238334"/>
    </source>
</evidence>
<evidence type="ECO:0000259" key="3">
    <source>
        <dbReference type="SMART" id="SM01119"/>
    </source>
</evidence>
<dbReference type="InterPro" id="IPR001608">
    <property type="entry name" value="Ala_racemase_N"/>
</dbReference>
<evidence type="ECO:0000256" key="2">
    <source>
        <dbReference type="ARBA" id="ARBA00023239"/>
    </source>
</evidence>
<dbReference type="InterPro" id="IPR042208">
    <property type="entry name" value="D-ser_dehydrat-like_sf"/>
</dbReference>
<dbReference type="PANTHER" id="PTHR28004">
    <property type="entry name" value="ZGC:162816-RELATED"/>
    <property type="match status" value="1"/>
</dbReference>
<dbReference type="InterPro" id="IPR026956">
    <property type="entry name" value="D-ser_dehydrat-like_dom"/>
</dbReference>
<name>A0A9Y2L2R5_9RHOB</name>
<dbReference type="SUPFAM" id="SSF51419">
    <property type="entry name" value="PLP-binding barrel"/>
    <property type="match status" value="1"/>
</dbReference>